<dbReference type="Pfam" id="PF07969">
    <property type="entry name" value="Amidohydro_3"/>
    <property type="match status" value="2"/>
</dbReference>
<dbReference type="InterPro" id="IPR013108">
    <property type="entry name" value="Amidohydro_3"/>
</dbReference>
<dbReference type="Proteomes" id="UP000321638">
    <property type="component" value="Unassembled WGS sequence"/>
</dbReference>
<dbReference type="InterPro" id="IPR050378">
    <property type="entry name" value="Metallo-dep_Hydrolases_sf"/>
</dbReference>
<comment type="caution">
    <text evidence="2">The sequence shown here is derived from an EMBL/GenBank/DDBJ whole genome shotgun (WGS) entry which is preliminary data.</text>
</comment>
<gene>
    <name evidence="2" type="ORF">FHP25_34975</name>
</gene>
<evidence type="ECO:0000259" key="1">
    <source>
        <dbReference type="Pfam" id="PF07969"/>
    </source>
</evidence>
<organism evidence="2 3">
    <name type="scientific">Vineibacter terrae</name>
    <dbReference type="NCBI Taxonomy" id="2586908"/>
    <lineage>
        <taxon>Bacteria</taxon>
        <taxon>Pseudomonadati</taxon>
        <taxon>Pseudomonadota</taxon>
        <taxon>Alphaproteobacteria</taxon>
        <taxon>Hyphomicrobiales</taxon>
        <taxon>Vineibacter</taxon>
    </lineage>
</organism>
<keyword evidence="2" id="KW-0378">Hydrolase</keyword>
<dbReference type="GO" id="GO:0005829">
    <property type="term" value="C:cytosol"/>
    <property type="evidence" value="ECO:0007669"/>
    <property type="project" value="TreeGrafter"/>
</dbReference>
<dbReference type="AlphaFoldDB" id="A0A5C8P987"/>
<feature type="domain" description="Amidohydrolase 3" evidence="1">
    <location>
        <begin position="416"/>
        <end position="566"/>
    </location>
</feature>
<accession>A0A5C8P987</accession>
<name>A0A5C8P987_9HYPH</name>
<dbReference type="Gene3D" id="2.30.40.10">
    <property type="entry name" value="Urease, subunit C, domain 1"/>
    <property type="match status" value="1"/>
</dbReference>
<protein>
    <submittedName>
        <fullName evidence="2">Amidohydrolase family protein</fullName>
    </submittedName>
</protein>
<sequence>MMALPSLHPCSYTLPRPISRWRRGVVAMHDLVIRNALIVDGTGGEPYHGDLAVNGDRIAAIGIGLGHGRETVDADGLALMPGIIDGHTHYDAQVTWDPFVDPSPALGVTTVVMGNCGFTIAPCRPEDRDLTMRNLTHVEGMSLDALRTGIAWDFETFPEYLAMIEARGVGPNVAAFVGHSSVRTYVLREDASRRAASDAEIARMATIVKEAVEAGAAGFSSTTNEPHNGENGIPMPSRLADRREMEALTGALGEAGRGVFMTTKGACTSIAEIESLAARCGRPALISGFLHNPANPGRAQGFLDEIAAGRARGVRMWGEVSCCPLTMDFTMKSAYIFEGLPAWKPAMEAKGAALSRLYADPTFRDSVKQDLVKFRGLRAFNSEWHKLHVVETTQSGNAALEGLSIEELAGSRHAAHPLDALLDLALQENLDTLFTAVLLNADEEAVASLVNHPDNYVTLSDAGAHLTFLCDAGFGLHLLGRWSRELQVMSLAEAVRKLTTQPADIFGIQDRGRLAAGLAADLFLFDPATVARGPKRRQRDLPGGAARLVTPGLGVHGVWVNGRPVADERGVVPTPVRPGRVLRDFV</sequence>
<dbReference type="GO" id="GO:0016812">
    <property type="term" value="F:hydrolase activity, acting on carbon-nitrogen (but not peptide) bonds, in cyclic amides"/>
    <property type="evidence" value="ECO:0007669"/>
    <property type="project" value="TreeGrafter"/>
</dbReference>
<evidence type="ECO:0000313" key="3">
    <source>
        <dbReference type="Proteomes" id="UP000321638"/>
    </source>
</evidence>
<dbReference type="EMBL" id="VDUZ01000061">
    <property type="protein sequence ID" value="TXL70332.1"/>
    <property type="molecule type" value="Genomic_DNA"/>
</dbReference>
<dbReference type="PANTHER" id="PTHR11647">
    <property type="entry name" value="HYDRANTOINASE/DIHYDROPYRIMIDINASE FAMILY MEMBER"/>
    <property type="match status" value="1"/>
</dbReference>
<dbReference type="OrthoDB" id="9766983at2"/>
<dbReference type="InterPro" id="IPR011059">
    <property type="entry name" value="Metal-dep_hydrolase_composite"/>
</dbReference>
<dbReference type="SUPFAM" id="SSF51556">
    <property type="entry name" value="Metallo-dependent hydrolases"/>
    <property type="match status" value="1"/>
</dbReference>
<evidence type="ECO:0000313" key="2">
    <source>
        <dbReference type="EMBL" id="TXL70332.1"/>
    </source>
</evidence>
<reference evidence="2 3" key="1">
    <citation type="submission" date="2019-06" db="EMBL/GenBank/DDBJ databases">
        <title>New taxonomy in bacterial strain CC-CFT640, isolated from vineyard.</title>
        <authorList>
            <person name="Lin S.-Y."/>
            <person name="Tsai C.-F."/>
            <person name="Young C.-C."/>
        </authorList>
    </citation>
    <scope>NUCLEOTIDE SEQUENCE [LARGE SCALE GENOMIC DNA]</scope>
    <source>
        <strain evidence="2 3">CC-CFT640</strain>
    </source>
</reference>
<dbReference type="PANTHER" id="PTHR11647:SF1">
    <property type="entry name" value="COLLAPSIN RESPONSE MEDIATOR PROTEIN"/>
    <property type="match status" value="1"/>
</dbReference>
<keyword evidence="3" id="KW-1185">Reference proteome</keyword>
<dbReference type="Gene3D" id="3.20.20.140">
    <property type="entry name" value="Metal-dependent hydrolases"/>
    <property type="match status" value="2"/>
</dbReference>
<dbReference type="SUPFAM" id="SSF51338">
    <property type="entry name" value="Composite domain of metallo-dependent hydrolases"/>
    <property type="match status" value="1"/>
</dbReference>
<feature type="domain" description="Amidohydrolase 3" evidence="1">
    <location>
        <begin position="70"/>
        <end position="227"/>
    </location>
</feature>
<proteinExistence type="predicted"/>
<dbReference type="InterPro" id="IPR032466">
    <property type="entry name" value="Metal_Hydrolase"/>
</dbReference>